<dbReference type="PANTHER" id="PTHR30537">
    <property type="entry name" value="HTH-TYPE TRANSCRIPTIONAL REGULATOR"/>
    <property type="match status" value="1"/>
</dbReference>
<dbReference type="PROSITE" id="PS50931">
    <property type="entry name" value="HTH_LYSR"/>
    <property type="match status" value="1"/>
</dbReference>
<dbReference type="PRINTS" id="PR00039">
    <property type="entry name" value="HTHLYSR"/>
</dbReference>
<evidence type="ECO:0000313" key="6">
    <source>
        <dbReference type="EMBL" id="MDU9005536.1"/>
    </source>
</evidence>
<dbReference type="InterPro" id="IPR005119">
    <property type="entry name" value="LysR_subst-bd"/>
</dbReference>
<dbReference type="PANTHER" id="PTHR30537:SF74">
    <property type="entry name" value="HTH-TYPE TRANSCRIPTIONAL REGULATOR TRPI"/>
    <property type="match status" value="1"/>
</dbReference>
<organism evidence="6 7">
    <name type="scientific">Sedimentitalea todarodis</name>
    <dbReference type="NCBI Taxonomy" id="1631240"/>
    <lineage>
        <taxon>Bacteria</taxon>
        <taxon>Pseudomonadati</taxon>
        <taxon>Pseudomonadota</taxon>
        <taxon>Alphaproteobacteria</taxon>
        <taxon>Rhodobacterales</taxon>
        <taxon>Paracoccaceae</taxon>
        <taxon>Sedimentitalea</taxon>
    </lineage>
</organism>
<dbReference type="EMBL" id="JASMWN010000015">
    <property type="protein sequence ID" value="MDU9005536.1"/>
    <property type="molecule type" value="Genomic_DNA"/>
</dbReference>
<evidence type="ECO:0000256" key="1">
    <source>
        <dbReference type="ARBA" id="ARBA00009437"/>
    </source>
</evidence>
<dbReference type="InterPro" id="IPR036390">
    <property type="entry name" value="WH_DNA-bd_sf"/>
</dbReference>
<gene>
    <name evidence="6" type="ORF">QO231_17010</name>
</gene>
<evidence type="ECO:0000256" key="2">
    <source>
        <dbReference type="ARBA" id="ARBA00023015"/>
    </source>
</evidence>
<dbReference type="SUPFAM" id="SSF53850">
    <property type="entry name" value="Periplasmic binding protein-like II"/>
    <property type="match status" value="1"/>
</dbReference>
<dbReference type="Proteomes" id="UP001255416">
    <property type="component" value="Unassembled WGS sequence"/>
</dbReference>
<dbReference type="Pfam" id="PF00126">
    <property type="entry name" value="HTH_1"/>
    <property type="match status" value="1"/>
</dbReference>
<dbReference type="InterPro" id="IPR036388">
    <property type="entry name" value="WH-like_DNA-bd_sf"/>
</dbReference>
<dbReference type="InterPro" id="IPR058163">
    <property type="entry name" value="LysR-type_TF_proteobact-type"/>
</dbReference>
<keyword evidence="2" id="KW-0805">Transcription regulation</keyword>
<name>A0ABU3VH71_9RHOB</name>
<dbReference type="Gene3D" id="1.10.10.10">
    <property type="entry name" value="Winged helix-like DNA-binding domain superfamily/Winged helix DNA-binding domain"/>
    <property type="match status" value="1"/>
</dbReference>
<comment type="caution">
    <text evidence="6">The sequence shown here is derived from an EMBL/GenBank/DDBJ whole genome shotgun (WGS) entry which is preliminary data.</text>
</comment>
<evidence type="ECO:0000259" key="5">
    <source>
        <dbReference type="PROSITE" id="PS50931"/>
    </source>
</evidence>
<reference evidence="7" key="1">
    <citation type="submission" date="2023-05" db="EMBL/GenBank/DDBJ databases">
        <title>Sedimentitalea sp. nov. JM2-8.</title>
        <authorList>
            <person name="Huang J."/>
        </authorList>
    </citation>
    <scope>NUCLEOTIDE SEQUENCE [LARGE SCALE GENOMIC DNA]</scope>
    <source>
        <strain evidence="7">KHS03</strain>
    </source>
</reference>
<dbReference type="InterPro" id="IPR000847">
    <property type="entry name" value="LysR_HTH_N"/>
</dbReference>
<accession>A0ABU3VH71</accession>
<dbReference type="RefSeq" id="WP_316779084.1">
    <property type="nucleotide sequence ID" value="NZ_JASMWN010000015.1"/>
</dbReference>
<keyword evidence="3" id="KW-0238">DNA-binding</keyword>
<keyword evidence="4" id="KW-0804">Transcription</keyword>
<comment type="similarity">
    <text evidence="1">Belongs to the LysR transcriptional regulatory family.</text>
</comment>
<evidence type="ECO:0000256" key="3">
    <source>
        <dbReference type="ARBA" id="ARBA00023125"/>
    </source>
</evidence>
<dbReference type="SUPFAM" id="SSF46785">
    <property type="entry name" value="Winged helix' DNA-binding domain"/>
    <property type="match status" value="1"/>
</dbReference>
<proteinExistence type="inferred from homology"/>
<dbReference type="Pfam" id="PF03466">
    <property type="entry name" value="LysR_substrate"/>
    <property type="match status" value="1"/>
</dbReference>
<protein>
    <submittedName>
        <fullName evidence="6">LysR family transcriptional regulator</fullName>
    </submittedName>
</protein>
<keyword evidence="7" id="KW-1185">Reference proteome</keyword>
<sequence>MPTVPLTALRTFEAVARTGSFRAAADALFVSQSAVSHQVRHLEDWLGRRLFERKGNRTLLLPHGEDLARALSESFTEIEAACRRAGSSAIEQPIVIAAIPSIAMCWLIPRLSSFRAAHPDIEVQVIYALHGREINFRDVHIAFVFAERLPHLLDVDSRFFLPGASGPVCSPVLLDRHGHAPSTPEDFLSLGLLHDGDASGWQEWLRQAGHTSEQKLAGPVFEDFNLLRAAALSGQGIALCALSVIRPDIDAGRLIPLSDRTVLNDHDYYLLTRLKSSSSTTESIRTFHEWALDARDTSALQA</sequence>
<evidence type="ECO:0000313" key="7">
    <source>
        <dbReference type="Proteomes" id="UP001255416"/>
    </source>
</evidence>
<feature type="domain" description="HTH lysR-type" evidence="5">
    <location>
        <begin position="4"/>
        <end position="61"/>
    </location>
</feature>
<dbReference type="Gene3D" id="3.40.190.10">
    <property type="entry name" value="Periplasmic binding protein-like II"/>
    <property type="match status" value="2"/>
</dbReference>
<evidence type="ECO:0000256" key="4">
    <source>
        <dbReference type="ARBA" id="ARBA00023163"/>
    </source>
</evidence>